<gene>
    <name evidence="1" type="ORF">L9059_14865</name>
</gene>
<comment type="caution">
    <text evidence="1">The sequence shown here is derived from an EMBL/GenBank/DDBJ whole genome shotgun (WGS) entry which is preliminary data.</text>
</comment>
<reference evidence="1 2" key="1">
    <citation type="submission" date="2022-02" db="EMBL/GenBank/DDBJ databases">
        <title>Comparative genomics of the first Antarctic Pseudomonas spp. capable of biotransforming 2,4,6-Trinitrotoluene.</title>
        <authorList>
            <person name="Cabrera M.A."/>
            <person name="Marquez S.L."/>
            <person name="Perez-Donoso J.M."/>
        </authorList>
    </citation>
    <scope>NUCLEOTIDE SEQUENCE [LARGE SCALE GENOMIC DNA]</scope>
    <source>
        <strain evidence="1 2">TNT19</strain>
    </source>
</reference>
<name>A0ABT0F0C2_9PSED</name>
<organism evidence="1 2">
    <name type="scientific">Pseudomonas violetae</name>
    <dbReference type="NCBI Taxonomy" id="2915813"/>
    <lineage>
        <taxon>Bacteria</taxon>
        <taxon>Pseudomonadati</taxon>
        <taxon>Pseudomonadota</taxon>
        <taxon>Gammaproteobacteria</taxon>
        <taxon>Pseudomonadales</taxon>
        <taxon>Pseudomonadaceae</taxon>
        <taxon>Pseudomonas</taxon>
    </lineage>
</organism>
<evidence type="ECO:0000313" key="1">
    <source>
        <dbReference type="EMBL" id="MCK1791450.1"/>
    </source>
</evidence>
<accession>A0ABT0F0C2</accession>
<dbReference type="RefSeq" id="WP_247291770.1">
    <property type="nucleotide sequence ID" value="NZ_JAKNRW010000010.1"/>
</dbReference>
<proteinExistence type="predicted"/>
<evidence type="ECO:0000313" key="2">
    <source>
        <dbReference type="Proteomes" id="UP001299876"/>
    </source>
</evidence>
<dbReference type="EMBL" id="JAKNRW010000010">
    <property type="protein sequence ID" value="MCK1791450.1"/>
    <property type="molecule type" value="Genomic_DNA"/>
</dbReference>
<sequence>MDIEQRRSLIDSRINTGIHYRQCCPQNYLNATVDDREAFNSEVLYTSVGSREILAIFKAGENNTPQDRAFDLYLPKHIKSGIYQLNMPNQLIQIAFTENFPAHTTFWATGGTIDLAVDADAQGYRGRFEIKFRDRQNVEFSSDGLFEFSLKNT</sequence>
<dbReference type="Proteomes" id="UP001299876">
    <property type="component" value="Unassembled WGS sequence"/>
</dbReference>
<protein>
    <submittedName>
        <fullName evidence="1">Uncharacterized protein</fullName>
    </submittedName>
</protein>
<keyword evidence="2" id="KW-1185">Reference proteome</keyword>